<dbReference type="InterPro" id="IPR010982">
    <property type="entry name" value="Lambda_DNA-bd_dom_sf"/>
</dbReference>
<dbReference type="AlphaFoldDB" id="A0AAJ5FLM6"/>
<dbReference type="Proteomes" id="UP000785759">
    <property type="component" value="Unassembled WGS sequence"/>
</dbReference>
<keyword evidence="1" id="KW-0238">DNA-binding</keyword>
<accession>A0AAJ5FLM6</accession>
<evidence type="ECO:0000256" key="1">
    <source>
        <dbReference type="ARBA" id="ARBA00023125"/>
    </source>
</evidence>
<evidence type="ECO:0000259" key="3">
    <source>
        <dbReference type="PROSITE" id="PS50943"/>
    </source>
</evidence>
<keyword evidence="2" id="KW-1133">Transmembrane helix</keyword>
<dbReference type="Pfam" id="PF01381">
    <property type="entry name" value="HTH_3"/>
    <property type="match status" value="1"/>
</dbReference>
<sequence length="105" mass="11786">MNNLGENIKKGRTHRGLSQKEASLKLNVSRQSISKWENNKVSPDVNNIIKLSIVYNVSVEELIFGKTNLHSPKDNNTTTCIFKKAFIHIAIFIFSLTLSALLTSL</sequence>
<evidence type="ECO:0000313" key="4">
    <source>
        <dbReference type="EMBL" id="TOZ05558.1"/>
    </source>
</evidence>
<dbReference type="SUPFAM" id="SSF47413">
    <property type="entry name" value="lambda repressor-like DNA-binding domains"/>
    <property type="match status" value="1"/>
</dbReference>
<feature type="domain" description="HTH cro/C1-type" evidence="3">
    <location>
        <begin position="8"/>
        <end position="62"/>
    </location>
</feature>
<dbReference type="CDD" id="cd00093">
    <property type="entry name" value="HTH_XRE"/>
    <property type="match status" value="1"/>
</dbReference>
<keyword evidence="2" id="KW-0812">Transmembrane</keyword>
<comment type="caution">
    <text evidence="4">The sequence shown here is derived from an EMBL/GenBank/DDBJ whole genome shotgun (WGS) entry which is preliminary data.</text>
</comment>
<protein>
    <submittedName>
        <fullName evidence="4">XRE family transcriptional regulator</fullName>
    </submittedName>
</protein>
<dbReference type="Gene3D" id="1.10.260.40">
    <property type="entry name" value="lambda repressor-like DNA-binding domains"/>
    <property type="match status" value="1"/>
</dbReference>
<feature type="transmembrane region" description="Helical" evidence="2">
    <location>
        <begin position="85"/>
        <end position="103"/>
    </location>
</feature>
<dbReference type="InterPro" id="IPR001387">
    <property type="entry name" value="Cro/C1-type_HTH"/>
</dbReference>
<proteinExistence type="predicted"/>
<dbReference type="RefSeq" id="WP_085763557.1">
    <property type="nucleotide sequence ID" value="NZ_BEWS01000006.1"/>
</dbReference>
<evidence type="ECO:0000313" key="5">
    <source>
        <dbReference type="Proteomes" id="UP000785759"/>
    </source>
</evidence>
<keyword evidence="2" id="KW-0472">Membrane</keyword>
<organism evidence="4 5">
    <name type="scientific">Levilactobacillus brevis</name>
    <name type="common">Lactobacillus brevis</name>
    <dbReference type="NCBI Taxonomy" id="1580"/>
    <lineage>
        <taxon>Bacteria</taxon>
        <taxon>Bacillati</taxon>
        <taxon>Bacillota</taxon>
        <taxon>Bacilli</taxon>
        <taxon>Lactobacillales</taxon>
        <taxon>Lactobacillaceae</taxon>
        <taxon>Levilactobacillus</taxon>
    </lineage>
</organism>
<dbReference type="GO" id="GO:0003677">
    <property type="term" value="F:DNA binding"/>
    <property type="evidence" value="ECO:0007669"/>
    <property type="project" value="UniProtKB-KW"/>
</dbReference>
<dbReference type="PANTHER" id="PTHR46558">
    <property type="entry name" value="TRACRIPTIONAL REGULATORY PROTEIN-RELATED-RELATED"/>
    <property type="match status" value="1"/>
</dbReference>
<gene>
    <name evidence="4" type="ORF">DIS17_02570</name>
</gene>
<dbReference type="SMART" id="SM00530">
    <property type="entry name" value="HTH_XRE"/>
    <property type="match status" value="1"/>
</dbReference>
<dbReference type="EMBL" id="QFDK01000002">
    <property type="protein sequence ID" value="TOZ05558.1"/>
    <property type="molecule type" value="Genomic_DNA"/>
</dbReference>
<dbReference type="PROSITE" id="PS50943">
    <property type="entry name" value="HTH_CROC1"/>
    <property type="match status" value="1"/>
</dbReference>
<dbReference type="PANTHER" id="PTHR46558:SF4">
    <property type="entry name" value="DNA-BIDING PHAGE PROTEIN"/>
    <property type="match status" value="1"/>
</dbReference>
<name>A0AAJ5FLM6_LEVBR</name>
<evidence type="ECO:0000256" key="2">
    <source>
        <dbReference type="SAM" id="Phobius"/>
    </source>
</evidence>
<reference evidence="4" key="1">
    <citation type="submission" date="2018-05" db="EMBL/GenBank/DDBJ databases">
        <title>Genome Comparison of Lactic Acid Bacteria Isolated from non-Wheat Sourdough.</title>
        <authorList>
            <person name="Rice T."/>
            <person name="Axel C."/>
            <person name="Lynch K.M."/>
            <person name="Benz C."/>
            <person name="Arendt E.K."/>
            <person name="Coffey A."/>
        </authorList>
    </citation>
    <scope>NUCLEOTIDE SEQUENCE</scope>
    <source>
        <strain evidence="4">TR055</strain>
    </source>
</reference>